<gene>
    <name evidence="2" type="ORF">BSZ36_18020</name>
</gene>
<proteinExistence type="predicted"/>
<dbReference type="AlphaFoldDB" id="A0A259TUW9"/>
<organism evidence="2 3">
    <name type="scientific">Rubricoccus marinus</name>
    <dbReference type="NCBI Taxonomy" id="716817"/>
    <lineage>
        <taxon>Bacteria</taxon>
        <taxon>Pseudomonadati</taxon>
        <taxon>Rhodothermota</taxon>
        <taxon>Rhodothermia</taxon>
        <taxon>Rhodothermales</taxon>
        <taxon>Rubricoccaceae</taxon>
        <taxon>Rubricoccus</taxon>
    </lineage>
</organism>
<dbReference type="EMBL" id="MQWB01000011">
    <property type="protein sequence ID" value="OZC01338.1"/>
    <property type="molecule type" value="Genomic_DNA"/>
</dbReference>
<evidence type="ECO:0000313" key="2">
    <source>
        <dbReference type="EMBL" id="OZC01338.1"/>
    </source>
</evidence>
<dbReference type="RefSeq" id="WP_094551857.1">
    <property type="nucleotide sequence ID" value="NZ_MQWB01000011.1"/>
</dbReference>
<sequence length="59" mass="6138">MAYVSESEFVLVERSYDASHGAPGWTGTDDGRIGTRGHDGDTDSLSAHPIAEPHAAPAA</sequence>
<evidence type="ECO:0000313" key="3">
    <source>
        <dbReference type="Proteomes" id="UP000216446"/>
    </source>
</evidence>
<reference evidence="2 3" key="1">
    <citation type="submission" date="2016-11" db="EMBL/GenBank/DDBJ databases">
        <title>Study of marine rhodopsin-containing bacteria.</title>
        <authorList>
            <person name="Yoshizawa S."/>
            <person name="Kumagai Y."/>
            <person name="Kogure K."/>
        </authorList>
    </citation>
    <scope>NUCLEOTIDE SEQUENCE [LARGE SCALE GENOMIC DNA]</scope>
    <source>
        <strain evidence="2 3">SG-29</strain>
    </source>
</reference>
<feature type="compositionally biased region" description="Basic and acidic residues" evidence="1">
    <location>
        <begin position="29"/>
        <end position="41"/>
    </location>
</feature>
<evidence type="ECO:0000256" key="1">
    <source>
        <dbReference type="SAM" id="MobiDB-lite"/>
    </source>
</evidence>
<comment type="caution">
    <text evidence="2">The sequence shown here is derived from an EMBL/GenBank/DDBJ whole genome shotgun (WGS) entry which is preliminary data.</text>
</comment>
<accession>A0A259TUW9</accession>
<feature type="compositionally biased region" description="Low complexity" evidence="1">
    <location>
        <begin position="47"/>
        <end position="59"/>
    </location>
</feature>
<keyword evidence="3" id="KW-1185">Reference proteome</keyword>
<feature type="region of interest" description="Disordered" evidence="1">
    <location>
        <begin position="15"/>
        <end position="59"/>
    </location>
</feature>
<dbReference type="Proteomes" id="UP000216446">
    <property type="component" value="Unassembled WGS sequence"/>
</dbReference>
<dbReference type="InParanoid" id="A0A259TUW9"/>
<name>A0A259TUW9_9BACT</name>
<protein>
    <submittedName>
        <fullName evidence="2">Uncharacterized protein</fullName>
    </submittedName>
</protein>